<feature type="transmembrane region" description="Helical" evidence="1">
    <location>
        <begin position="12"/>
        <end position="30"/>
    </location>
</feature>
<evidence type="ECO:0000313" key="2">
    <source>
        <dbReference type="EMBL" id="PZW39103.1"/>
    </source>
</evidence>
<keyword evidence="1" id="KW-0812">Transmembrane</keyword>
<evidence type="ECO:0000256" key="1">
    <source>
        <dbReference type="SAM" id="Phobius"/>
    </source>
</evidence>
<dbReference type="AlphaFoldDB" id="A0A2W7IKN8"/>
<organism evidence="2 3">
    <name type="scientific">Mesonia algae</name>
    <dbReference type="NCBI Taxonomy" id="213248"/>
    <lineage>
        <taxon>Bacteria</taxon>
        <taxon>Pseudomonadati</taxon>
        <taxon>Bacteroidota</taxon>
        <taxon>Flavobacteriia</taxon>
        <taxon>Flavobacteriales</taxon>
        <taxon>Flavobacteriaceae</taxon>
        <taxon>Mesonia</taxon>
    </lineage>
</organism>
<protein>
    <recommendedName>
        <fullName evidence="4">PH (Pleckstrin Homology) domain-containing protein</fullName>
    </recommendedName>
</protein>
<keyword evidence="1" id="KW-1133">Transmembrane helix</keyword>
<reference evidence="2 3" key="1">
    <citation type="submission" date="2018-06" db="EMBL/GenBank/DDBJ databases">
        <title>Genomic Encyclopedia of Archaeal and Bacterial Type Strains, Phase II (KMG-II): from individual species to whole genera.</title>
        <authorList>
            <person name="Goeker M."/>
        </authorList>
    </citation>
    <scope>NUCLEOTIDE SEQUENCE [LARGE SCALE GENOMIC DNA]</scope>
    <source>
        <strain evidence="2 3">DSM 15361</strain>
    </source>
</reference>
<name>A0A2W7IKN8_9FLAO</name>
<evidence type="ECO:0000313" key="3">
    <source>
        <dbReference type="Proteomes" id="UP000249542"/>
    </source>
</evidence>
<keyword evidence="3" id="KW-1185">Reference proteome</keyword>
<feature type="transmembrane region" description="Helical" evidence="1">
    <location>
        <begin position="42"/>
        <end position="63"/>
    </location>
</feature>
<keyword evidence="1" id="KW-0472">Membrane</keyword>
<dbReference type="RefSeq" id="WP_111541529.1">
    <property type="nucleotide sequence ID" value="NZ_QKYV01000006.1"/>
</dbReference>
<proteinExistence type="predicted"/>
<comment type="caution">
    <text evidence="2">The sequence shown here is derived from an EMBL/GenBank/DDBJ whole genome shotgun (WGS) entry which is preliminary data.</text>
</comment>
<sequence>MKKIYQHTQTNALLWILSVIIIGAQVIVLLKKDVLENKVVLIPIAIITLVLVLTSLIFTRLTITITNKHIEAAFGFRVFVQKIALENIDPAKIEVIKTPLSYGIGLRMTPKGTLYNTRHGKSLHITSKDGKKTFFIGSKNAEEIKAILLKELR</sequence>
<dbReference type="Proteomes" id="UP000249542">
    <property type="component" value="Unassembled WGS sequence"/>
</dbReference>
<evidence type="ECO:0008006" key="4">
    <source>
        <dbReference type="Google" id="ProtNLM"/>
    </source>
</evidence>
<accession>A0A2W7IKN8</accession>
<dbReference type="EMBL" id="QKYV01000006">
    <property type="protein sequence ID" value="PZW39103.1"/>
    <property type="molecule type" value="Genomic_DNA"/>
</dbReference>
<gene>
    <name evidence="2" type="ORF">LX95_02243</name>
</gene>